<dbReference type="Proteomes" id="UP001172681">
    <property type="component" value="Unassembled WGS sequence"/>
</dbReference>
<dbReference type="EMBL" id="JAPDRN010000045">
    <property type="protein sequence ID" value="KAJ9633495.1"/>
    <property type="molecule type" value="Genomic_DNA"/>
</dbReference>
<organism evidence="1 2">
    <name type="scientific">Knufia peltigerae</name>
    <dbReference type="NCBI Taxonomy" id="1002370"/>
    <lineage>
        <taxon>Eukaryota</taxon>
        <taxon>Fungi</taxon>
        <taxon>Dikarya</taxon>
        <taxon>Ascomycota</taxon>
        <taxon>Pezizomycotina</taxon>
        <taxon>Eurotiomycetes</taxon>
        <taxon>Chaetothyriomycetidae</taxon>
        <taxon>Chaetothyriales</taxon>
        <taxon>Trichomeriaceae</taxon>
        <taxon>Knufia</taxon>
    </lineage>
</organism>
<proteinExistence type="predicted"/>
<accession>A0AA38Y2X4</accession>
<evidence type="ECO:0008006" key="3">
    <source>
        <dbReference type="Google" id="ProtNLM"/>
    </source>
</evidence>
<gene>
    <name evidence="1" type="ORF">H2204_006878</name>
</gene>
<dbReference type="AlphaFoldDB" id="A0AA38Y2X4"/>
<reference evidence="1" key="1">
    <citation type="submission" date="2022-10" db="EMBL/GenBank/DDBJ databases">
        <title>Culturing micro-colonial fungi from biological soil crusts in the Mojave desert and describing Neophaeococcomyces mojavensis, and introducing the new genera and species Taxawa tesnikishii.</title>
        <authorList>
            <person name="Kurbessoian T."/>
            <person name="Stajich J.E."/>
        </authorList>
    </citation>
    <scope>NUCLEOTIDE SEQUENCE</scope>
    <source>
        <strain evidence="1">TK_35</strain>
    </source>
</reference>
<comment type="caution">
    <text evidence="1">The sequence shown here is derived from an EMBL/GenBank/DDBJ whole genome shotgun (WGS) entry which is preliminary data.</text>
</comment>
<evidence type="ECO:0000313" key="1">
    <source>
        <dbReference type="EMBL" id="KAJ9633495.1"/>
    </source>
</evidence>
<protein>
    <recommendedName>
        <fullName evidence="3">ABM domain-containing protein</fullName>
    </recommendedName>
</protein>
<sequence length="207" mass="22838">MAFYPTADGPGRLLEICSFRKSDIPESQFREVFRGIMQKVSTFDVARQNSLGTREGDERQAVLAADWTSSEDKDAFINTEQFNSVKPLFGQLINTEDAKWACHHLILPGASAKTPQSAMYGISYLDVPVPLQANFAKALDKAIHVVDKGSYDFITVAASREDAEVIVVFTGFPSAGAAEKVGIQLDEATKTFSKSTTTYYAKMEKQY</sequence>
<evidence type="ECO:0000313" key="2">
    <source>
        <dbReference type="Proteomes" id="UP001172681"/>
    </source>
</evidence>
<keyword evidence="2" id="KW-1185">Reference proteome</keyword>
<name>A0AA38Y2X4_9EURO</name>